<dbReference type="SUPFAM" id="SSF52540">
    <property type="entry name" value="P-loop containing nucleoside triphosphate hydrolases"/>
    <property type="match status" value="1"/>
</dbReference>
<evidence type="ECO:0000256" key="5">
    <source>
        <dbReference type="ARBA" id="ARBA00022840"/>
    </source>
</evidence>
<keyword evidence="3" id="KW-0677">Repeat</keyword>
<dbReference type="GO" id="GO:0031460">
    <property type="term" value="P:glycine betaine transport"/>
    <property type="evidence" value="ECO:0007669"/>
    <property type="project" value="InterPro"/>
</dbReference>
<proteinExistence type="inferred from homology"/>
<dbReference type="Pfam" id="PF00005">
    <property type="entry name" value="ABC_tran"/>
    <property type="match status" value="1"/>
</dbReference>
<dbReference type="InterPro" id="IPR003593">
    <property type="entry name" value="AAA+_ATPase"/>
</dbReference>
<dbReference type="Pfam" id="PF00571">
    <property type="entry name" value="CBS"/>
    <property type="match status" value="2"/>
</dbReference>
<dbReference type="InterPro" id="IPR003439">
    <property type="entry name" value="ABC_transporter-like_ATP-bd"/>
</dbReference>
<organism evidence="11 12">
    <name type="scientific">Atopostipes suicloacalis DSM 15692</name>
    <dbReference type="NCBI Taxonomy" id="1121025"/>
    <lineage>
        <taxon>Bacteria</taxon>
        <taxon>Bacillati</taxon>
        <taxon>Bacillota</taxon>
        <taxon>Bacilli</taxon>
        <taxon>Lactobacillales</taxon>
        <taxon>Carnobacteriaceae</taxon>
        <taxon>Atopostipes</taxon>
    </lineage>
</organism>
<dbReference type="InterPro" id="IPR017871">
    <property type="entry name" value="ABC_transporter-like_CS"/>
</dbReference>
<evidence type="ECO:0000256" key="3">
    <source>
        <dbReference type="ARBA" id="ARBA00022737"/>
    </source>
</evidence>
<keyword evidence="8" id="KW-1003">Cell membrane</keyword>
<keyword evidence="12" id="KW-1185">Reference proteome</keyword>
<dbReference type="PANTHER" id="PTHR43117">
    <property type="entry name" value="OSMOPROTECTANT IMPORT ATP-BINDING PROTEIN OSMV"/>
    <property type="match status" value="1"/>
</dbReference>
<dbReference type="RefSeq" id="WP_073298362.1">
    <property type="nucleotide sequence ID" value="NZ_FQUF01000026.1"/>
</dbReference>
<keyword evidence="5 8" id="KW-0067">ATP-binding</keyword>
<evidence type="ECO:0000313" key="11">
    <source>
        <dbReference type="EMBL" id="SHF01612.1"/>
    </source>
</evidence>
<evidence type="ECO:0000313" key="12">
    <source>
        <dbReference type="Proteomes" id="UP000184128"/>
    </source>
</evidence>
<dbReference type="GO" id="GO:0005886">
    <property type="term" value="C:plasma membrane"/>
    <property type="evidence" value="ECO:0007669"/>
    <property type="project" value="UniProtKB-SubCell"/>
</dbReference>
<evidence type="ECO:0000259" key="9">
    <source>
        <dbReference type="PROSITE" id="PS50893"/>
    </source>
</evidence>
<dbReference type="GO" id="GO:0006865">
    <property type="term" value="P:amino acid transport"/>
    <property type="evidence" value="ECO:0007669"/>
    <property type="project" value="UniProtKB-UniRule"/>
</dbReference>
<keyword evidence="8" id="KW-0997">Cell inner membrane</keyword>
<name>A0A1M4Y846_9LACT</name>
<dbReference type="InterPro" id="IPR046342">
    <property type="entry name" value="CBS_dom_sf"/>
</dbReference>
<dbReference type="SMART" id="SM00382">
    <property type="entry name" value="AAA"/>
    <property type="match status" value="1"/>
</dbReference>
<dbReference type="AlphaFoldDB" id="A0A1M4Y846"/>
<comment type="catalytic activity">
    <reaction evidence="8">
        <text>a quaternary ammonium(out) + ATP + H2O = a quaternary ammonium(in) + ADP + phosphate + H(+)</text>
        <dbReference type="Rhea" id="RHEA:11036"/>
        <dbReference type="ChEBI" id="CHEBI:15377"/>
        <dbReference type="ChEBI" id="CHEBI:15378"/>
        <dbReference type="ChEBI" id="CHEBI:30616"/>
        <dbReference type="ChEBI" id="CHEBI:35267"/>
        <dbReference type="ChEBI" id="CHEBI:43474"/>
        <dbReference type="ChEBI" id="CHEBI:456216"/>
    </reaction>
</comment>
<dbReference type="Gene3D" id="3.40.50.300">
    <property type="entry name" value="P-loop containing nucleotide triphosphate hydrolases"/>
    <property type="match status" value="1"/>
</dbReference>
<dbReference type="SUPFAM" id="SSF54631">
    <property type="entry name" value="CBS-domain pair"/>
    <property type="match status" value="1"/>
</dbReference>
<evidence type="ECO:0000256" key="7">
    <source>
        <dbReference type="PROSITE-ProRule" id="PRU00703"/>
    </source>
</evidence>
<keyword evidence="6 7" id="KW-0129">CBS domain</keyword>
<dbReference type="GO" id="GO:0016887">
    <property type="term" value="F:ATP hydrolysis activity"/>
    <property type="evidence" value="ECO:0007669"/>
    <property type="project" value="UniProtKB-UniRule"/>
</dbReference>
<evidence type="ECO:0000256" key="2">
    <source>
        <dbReference type="ARBA" id="ARBA00022448"/>
    </source>
</evidence>
<feature type="domain" description="CBS" evidence="10">
    <location>
        <begin position="315"/>
        <end position="372"/>
    </location>
</feature>
<reference evidence="12" key="1">
    <citation type="submission" date="2016-11" db="EMBL/GenBank/DDBJ databases">
        <authorList>
            <person name="Varghese N."/>
            <person name="Submissions S."/>
        </authorList>
    </citation>
    <scope>NUCLEOTIDE SEQUENCE [LARGE SCALE GENOMIC DNA]</scope>
    <source>
        <strain evidence="12">DSM 15692</strain>
    </source>
</reference>
<gene>
    <name evidence="11" type="ORF">SAMN02745249_01631</name>
</gene>
<feature type="domain" description="ABC transporter" evidence="9">
    <location>
        <begin position="2"/>
        <end position="236"/>
    </location>
</feature>
<accession>A0A1M4Y846</accession>
<dbReference type="PANTHER" id="PTHR43117:SF3">
    <property type="entry name" value="CHOLINE TRANSPORT ATP-BINDING PROTEIN OPUBA"/>
    <property type="match status" value="1"/>
</dbReference>
<dbReference type="OrthoDB" id="9802264at2"/>
<dbReference type="PROSITE" id="PS50893">
    <property type="entry name" value="ABC_TRANSPORTER_2"/>
    <property type="match status" value="1"/>
</dbReference>
<dbReference type="EMBL" id="FQUF01000026">
    <property type="protein sequence ID" value="SHF01612.1"/>
    <property type="molecule type" value="Genomic_DNA"/>
</dbReference>
<evidence type="ECO:0000256" key="1">
    <source>
        <dbReference type="ARBA" id="ARBA00005417"/>
    </source>
</evidence>
<comment type="subunit">
    <text evidence="8">The complex is probably composed of two ATP-binding proteins, two transmembrane proteins and a solute-binding protein.</text>
</comment>
<dbReference type="InterPro" id="IPR000644">
    <property type="entry name" value="CBS_dom"/>
</dbReference>
<dbReference type="NCBIfam" id="TIGR01186">
    <property type="entry name" value="proV"/>
    <property type="match status" value="1"/>
</dbReference>
<evidence type="ECO:0000259" key="10">
    <source>
        <dbReference type="PROSITE" id="PS51371"/>
    </source>
</evidence>
<dbReference type="InterPro" id="IPR005892">
    <property type="entry name" value="Gly-betaine_transp_ATP-bd"/>
</dbReference>
<dbReference type="Gene3D" id="3.10.580.10">
    <property type="entry name" value="CBS-domain"/>
    <property type="match status" value="1"/>
</dbReference>
<dbReference type="GO" id="GO:0005524">
    <property type="term" value="F:ATP binding"/>
    <property type="evidence" value="ECO:0007669"/>
    <property type="project" value="UniProtKB-UniRule"/>
</dbReference>
<evidence type="ECO:0000256" key="6">
    <source>
        <dbReference type="ARBA" id="ARBA00023122"/>
    </source>
</evidence>
<dbReference type="InterPro" id="IPR027417">
    <property type="entry name" value="P-loop_NTPase"/>
</dbReference>
<dbReference type="FunFam" id="3.40.50.300:FF:000425">
    <property type="entry name" value="Probable ABC transporter, ATP-binding subunit"/>
    <property type="match status" value="1"/>
</dbReference>
<comment type="similarity">
    <text evidence="1 8">Belongs to the ABC transporter superfamily.</text>
</comment>
<dbReference type="Proteomes" id="UP000184128">
    <property type="component" value="Unassembled WGS sequence"/>
</dbReference>
<protein>
    <recommendedName>
        <fullName evidence="8">Quaternary amine transport ATP-binding protein</fullName>
        <ecNumber evidence="8">7.6.2.9</ecNumber>
    </recommendedName>
</protein>
<keyword evidence="4 8" id="KW-0547">Nucleotide-binding</keyword>
<dbReference type="EC" id="7.6.2.9" evidence="8"/>
<comment type="subcellular location">
    <subcellularLocation>
        <location evidence="8">Cell inner membrane</location>
        <topology evidence="8">Peripheral membrane protein</topology>
    </subcellularLocation>
</comment>
<dbReference type="PROSITE" id="PS51371">
    <property type="entry name" value="CBS"/>
    <property type="match status" value="2"/>
</dbReference>
<dbReference type="PROSITE" id="PS00211">
    <property type="entry name" value="ABC_TRANSPORTER_1"/>
    <property type="match status" value="1"/>
</dbReference>
<evidence type="ECO:0000256" key="4">
    <source>
        <dbReference type="ARBA" id="ARBA00022741"/>
    </source>
</evidence>
<sequence>MIEYKKVTKVYDSDIVAVKDANITIEDGEFVCFIGTSGSGKTTALRLINRMHDPTEGEIFIDGENIQDYSPVNLRRKIGYAIQQTGLFPHMTVYENVVTVPRLLEWDEKKCRDTAERLMERVDLPIELLERYPSELSGGQQQRIGVIRALAANPGVVLMDEPFGALDPITRDALHDLVIELQEEYNNTFIFVTHDMDEALKLADRIAIWHEGEIIQYDTPENILSNPANDYVRSFIGQDRLFDAKTNNIKVREIMNDNPFTITPGKTVSDALTLMHEKRVDTLFVVDDYNKLLGRVTIEFIANVDDQSKNIMDIIDREIRPLRADDLIQNKLREVLRRGRSNIPVVDKSNILVGIITKTTLVNLTYNLIWDQDIAQEEILEEGLSE</sequence>
<feature type="domain" description="CBS" evidence="10">
    <location>
        <begin position="255"/>
        <end position="314"/>
    </location>
</feature>
<dbReference type="STRING" id="1121025.SAMN02745249_01631"/>
<keyword evidence="2 8" id="KW-0813">Transport</keyword>
<dbReference type="GO" id="GO:0015418">
    <property type="term" value="F:ABC-type quaternary ammonium compound transporting activity"/>
    <property type="evidence" value="ECO:0007669"/>
    <property type="project" value="UniProtKB-EC"/>
</dbReference>
<keyword evidence="8" id="KW-0472">Membrane</keyword>
<dbReference type="SMART" id="SM00116">
    <property type="entry name" value="CBS"/>
    <property type="match status" value="2"/>
</dbReference>
<evidence type="ECO:0000256" key="8">
    <source>
        <dbReference type="RuleBase" id="RU369116"/>
    </source>
</evidence>